<name>A0A317SQU5_9PEZI</name>
<protein>
    <submittedName>
        <fullName evidence="1">Uncharacterized protein</fullName>
    </submittedName>
</protein>
<proteinExistence type="predicted"/>
<evidence type="ECO:0000313" key="2">
    <source>
        <dbReference type="Proteomes" id="UP000246991"/>
    </source>
</evidence>
<reference evidence="1 2" key="1">
    <citation type="submission" date="2018-03" db="EMBL/GenBank/DDBJ databases">
        <title>Genomes of Pezizomycetes fungi and the evolution of truffles.</title>
        <authorList>
            <person name="Murat C."/>
            <person name="Payen T."/>
            <person name="Noel B."/>
            <person name="Kuo A."/>
            <person name="Martin F.M."/>
        </authorList>
    </citation>
    <scope>NUCLEOTIDE SEQUENCE [LARGE SCALE GENOMIC DNA]</scope>
    <source>
        <strain evidence="1">091103-1</strain>
    </source>
</reference>
<organism evidence="1 2">
    <name type="scientific">Tuber magnatum</name>
    <name type="common">white Piedmont truffle</name>
    <dbReference type="NCBI Taxonomy" id="42249"/>
    <lineage>
        <taxon>Eukaryota</taxon>
        <taxon>Fungi</taxon>
        <taxon>Dikarya</taxon>
        <taxon>Ascomycota</taxon>
        <taxon>Pezizomycotina</taxon>
        <taxon>Pezizomycetes</taxon>
        <taxon>Pezizales</taxon>
        <taxon>Tuberaceae</taxon>
        <taxon>Tuber</taxon>
    </lineage>
</organism>
<keyword evidence="2" id="KW-1185">Reference proteome</keyword>
<comment type="caution">
    <text evidence="1">The sequence shown here is derived from an EMBL/GenBank/DDBJ whole genome shotgun (WGS) entry which is preliminary data.</text>
</comment>
<dbReference type="Proteomes" id="UP000246991">
    <property type="component" value="Unassembled WGS sequence"/>
</dbReference>
<sequence length="70" mass="7613">MGIASRCCFSKLQASPPPPLLLFPSLAPSLFPIPLSRFPLPLCGVSLRIVRSLSSRYLLLLYTGTPVGRE</sequence>
<accession>A0A317SQU5</accession>
<dbReference type="AlphaFoldDB" id="A0A317SQU5"/>
<evidence type="ECO:0000313" key="1">
    <source>
        <dbReference type="EMBL" id="PWW76714.1"/>
    </source>
</evidence>
<gene>
    <name evidence="1" type="ORF">C7212DRAFT_319968</name>
</gene>
<dbReference type="EMBL" id="PYWC01000030">
    <property type="protein sequence ID" value="PWW76714.1"/>
    <property type="molecule type" value="Genomic_DNA"/>
</dbReference>